<dbReference type="AlphaFoldDB" id="A0AAN8NRL2"/>
<accession>A0AAN8NRL2</accession>
<dbReference type="Proteomes" id="UP001372834">
    <property type="component" value="Unassembled WGS sequence"/>
</dbReference>
<evidence type="ECO:0000256" key="1">
    <source>
        <dbReference type="SAM" id="MobiDB-lite"/>
    </source>
</evidence>
<protein>
    <submittedName>
        <fullName evidence="2">Uncharacterized protein</fullName>
    </submittedName>
</protein>
<reference evidence="2 3" key="1">
    <citation type="submission" date="2023-10" db="EMBL/GenBank/DDBJ databases">
        <title>Genomes of two closely related lineages of the louse Polyplax serrata with different host specificities.</title>
        <authorList>
            <person name="Martinu J."/>
            <person name="Tarabai H."/>
            <person name="Stefka J."/>
            <person name="Hypsa V."/>
        </authorList>
    </citation>
    <scope>NUCLEOTIDE SEQUENCE [LARGE SCALE GENOMIC DNA]</scope>
    <source>
        <strain evidence="2">HR10_N</strain>
    </source>
</reference>
<feature type="region of interest" description="Disordered" evidence="1">
    <location>
        <begin position="62"/>
        <end position="87"/>
    </location>
</feature>
<name>A0AAN8NRL2_POLSC</name>
<organism evidence="2 3">
    <name type="scientific">Polyplax serrata</name>
    <name type="common">Common mouse louse</name>
    <dbReference type="NCBI Taxonomy" id="468196"/>
    <lineage>
        <taxon>Eukaryota</taxon>
        <taxon>Metazoa</taxon>
        <taxon>Ecdysozoa</taxon>
        <taxon>Arthropoda</taxon>
        <taxon>Hexapoda</taxon>
        <taxon>Insecta</taxon>
        <taxon>Pterygota</taxon>
        <taxon>Neoptera</taxon>
        <taxon>Paraneoptera</taxon>
        <taxon>Psocodea</taxon>
        <taxon>Troctomorpha</taxon>
        <taxon>Phthiraptera</taxon>
        <taxon>Anoplura</taxon>
        <taxon>Polyplacidae</taxon>
        <taxon>Polyplax</taxon>
    </lineage>
</organism>
<gene>
    <name evidence="2" type="ORF">RUM43_013155</name>
</gene>
<evidence type="ECO:0000313" key="2">
    <source>
        <dbReference type="EMBL" id="KAK6618764.1"/>
    </source>
</evidence>
<sequence>MTAGEGALLDELTKFRVIVSSGMESVERSESCSPESTGTGSAKVTSFSIADILKCREERREQKQKLLRDQQDEALDMRRKSMKYKVN</sequence>
<feature type="compositionally biased region" description="Basic and acidic residues" evidence="1">
    <location>
        <begin position="62"/>
        <end position="79"/>
    </location>
</feature>
<comment type="caution">
    <text evidence="2">The sequence shown here is derived from an EMBL/GenBank/DDBJ whole genome shotgun (WGS) entry which is preliminary data.</text>
</comment>
<evidence type="ECO:0000313" key="3">
    <source>
        <dbReference type="Proteomes" id="UP001372834"/>
    </source>
</evidence>
<proteinExistence type="predicted"/>
<dbReference type="EMBL" id="JAWJWE010000041">
    <property type="protein sequence ID" value="KAK6618764.1"/>
    <property type="molecule type" value="Genomic_DNA"/>
</dbReference>